<dbReference type="Pfam" id="PF00550">
    <property type="entry name" value="PP-binding"/>
    <property type="match status" value="1"/>
</dbReference>
<dbReference type="KEGG" id="pbro:HOP40_07905"/>
<feature type="domain" description="Carrier" evidence="1">
    <location>
        <begin position="9"/>
        <end position="88"/>
    </location>
</feature>
<protein>
    <recommendedName>
        <fullName evidence="1">Carrier domain-containing protein</fullName>
    </recommendedName>
</protein>
<dbReference type="Proteomes" id="UP000505377">
    <property type="component" value="Chromosome"/>
</dbReference>
<dbReference type="InterPro" id="IPR036736">
    <property type="entry name" value="ACP-like_sf"/>
</dbReference>
<keyword evidence="3" id="KW-1185">Reference proteome</keyword>
<reference evidence="2 3" key="1">
    <citation type="submission" date="2020-05" db="EMBL/GenBank/DDBJ databases">
        <authorList>
            <person name="Mo P."/>
        </authorList>
    </citation>
    <scope>NUCLEOTIDE SEQUENCE [LARGE SCALE GENOMIC DNA]</scope>
    <source>
        <strain evidence="2 3">Gen01</strain>
    </source>
</reference>
<dbReference type="InterPro" id="IPR009081">
    <property type="entry name" value="PP-bd_ACP"/>
</dbReference>
<dbReference type="PROSITE" id="PS50075">
    <property type="entry name" value="CARRIER"/>
    <property type="match status" value="1"/>
</dbReference>
<gene>
    <name evidence="2" type="ORF">HOP40_07905</name>
</gene>
<dbReference type="RefSeq" id="WP_172156160.1">
    <property type="nucleotide sequence ID" value="NZ_CP053564.1"/>
</dbReference>
<dbReference type="Gene3D" id="1.10.1200.10">
    <property type="entry name" value="ACP-like"/>
    <property type="match status" value="1"/>
</dbReference>
<sequence length="95" mass="10567">MTVRPIEHEQIAGQIEAFVREVGRIAPDDRGFDRDVDLFESGYLDSLGVIRLIEFVESTFLLVLADEDLFGRNFTTVDGIAGILVRARQQSGPVS</sequence>
<evidence type="ECO:0000313" key="2">
    <source>
        <dbReference type="EMBL" id="QJY45731.1"/>
    </source>
</evidence>
<evidence type="ECO:0000259" key="1">
    <source>
        <dbReference type="PROSITE" id="PS50075"/>
    </source>
</evidence>
<dbReference type="EMBL" id="CP053564">
    <property type="protein sequence ID" value="QJY45731.1"/>
    <property type="molecule type" value="Genomic_DNA"/>
</dbReference>
<dbReference type="AlphaFoldDB" id="A0A6M6JH60"/>
<accession>A0A6M6JH60</accession>
<dbReference type="SUPFAM" id="SSF47336">
    <property type="entry name" value="ACP-like"/>
    <property type="match status" value="1"/>
</dbReference>
<organism evidence="2 3">
    <name type="scientific">Pseudonocardia broussonetiae</name>
    <dbReference type="NCBI Taxonomy" id="2736640"/>
    <lineage>
        <taxon>Bacteria</taxon>
        <taxon>Bacillati</taxon>
        <taxon>Actinomycetota</taxon>
        <taxon>Actinomycetes</taxon>
        <taxon>Pseudonocardiales</taxon>
        <taxon>Pseudonocardiaceae</taxon>
        <taxon>Pseudonocardia</taxon>
    </lineage>
</organism>
<proteinExistence type="predicted"/>
<evidence type="ECO:0000313" key="3">
    <source>
        <dbReference type="Proteomes" id="UP000505377"/>
    </source>
</evidence>
<name>A0A6M6JH60_9PSEU</name>